<dbReference type="RefSeq" id="WP_245311173.1">
    <property type="nucleotide sequence ID" value="NZ_JAGGLJ010000006.1"/>
</dbReference>
<dbReference type="Pfam" id="PF00266">
    <property type="entry name" value="Aminotran_5"/>
    <property type="match status" value="1"/>
</dbReference>
<evidence type="ECO:0000256" key="5">
    <source>
        <dbReference type="ARBA" id="ARBA00022723"/>
    </source>
</evidence>
<keyword evidence="13" id="KW-1185">Reference proteome</keyword>
<dbReference type="Gene3D" id="3.40.640.10">
    <property type="entry name" value="Type I PLP-dependent aspartate aminotransferase-like (Major domain)"/>
    <property type="match status" value="1"/>
</dbReference>
<accession>A0ABS4KC23</accession>
<comment type="similarity">
    <text evidence="2">Belongs to the class-V pyridoxal-phosphate-dependent aminotransferase family. NifS/IscS subfamily.</text>
</comment>
<dbReference type="PROSITE" id="PS00595">
    <property type="entry name" value="AA_TRANSFER_CLASS_5"/>
    <property type="match status" value="1"/>
</dbReference>
<dbReference type="InterPro" id="IPR015421">
    <property type="entry name" value="PyrdxlP-dep_Trfase_major"/>
</dbReference>
<organism evidence="12 13">
    <name type="scientific">Peptoniphilus stercorisuis</name>
    <dbReference type="NCBI Taxonomy" id="1436965"/>
    <lineage>
        <taxon>Bacteria</taxon>
        <taxon>Bacillati</taxon>
        <taxon>Bacillota</taxon>
        <taxon>Tissierellia</taxon>
        <taxon>Tissierellales</taxon>
        <taxon>Peptoniphilaceae</taxon>
        <taxon>Peptoniphilus</taxon>
    </lineage>
</organism>
<keyword evidence="5" id="KW-0479">Metal-binding</keyword>
<dbReference type="Gene3D" id="1.10.260.50">
    <property type="match status" value="1"/>
</dbReference>
<dbReference type="Gene3D" id="3.90.1150.10">
    <property type="entry name" value="Aspartate Aminotransferase, domain 1"/>
    <property type="match status" value="1"/>
</dbReference>
<evidence type="ECO:0000313" key="13">
    <source>
        <dbReference type="Proteomes" id="UP001519306"/>
    </source>
</evidence>
<evidence type="ECO:0000256" key="6">
    <source>
        <dbReference type="ARBA" id="ARBA00022898"/>
    </source>
</evidence>
<evidence type="ECO:0000256" key="1">
    <source>
        <dbReference type="ARBA" id="ARBA00001933"/>
    </source>
</evidence>
<dbReference type="NCBIfam" id="NF002806">
    <property type="entry name" value="PRK02948.1"/>
    <property type="match status" value="1"/>
</dbReference>
<dbReference type="SUPFAM" id="SSF53383">
    <property type="entry name" value="PLP-dependent transferases"/>
    <property type="match status" value="1"/>
</dbReference>
<comment type="caution">
    <text evidence="12">The sequence shown here is derived from an EMBL/GenBank/DDBJ whole genome shotgun (WGS) entry which is preliminary data.</text>
</comment>
<sequence>MTIYMDNAATTKISKNVLDEMFNVLEFEYGNPSSIYTIAQSSKKKIENSRRKIAKALNAKPKEIFFTSCGSESDNWALKGIANSYKNKGKHIITTKIEHHAILHTTEFLESLGYEITYLNVDEDGFISTKELENSIREDTILISVMFANNEVGTIEPIEEIAEIAKKHDILFHVDAVQALGNIKIDLLELDVDLMSFSAHKIHGPKGIGVLYIKEGTKITPLIHGGAQEREKRAGTENTAYIVAMGVAMEDAVKNLEENKNYSIKLRDELINNLLKIEGVHLNGPRNNRLPGNVNISIDNIKASEVLMFLDLKDICASSASACTSGSLEPSHVLLAMGKDEESARNCIRLTLNNENTMEEVDIVSNEIKNIVEHLRNK</sequence>
<evidence type="ECO:0000313" key="12">
    <source>
        <dbReference type="EMBL" id="MBP2025319.1"/>
    </source>
</evidence>
<feature type="domain" description="Aminotransferase class V" evidence="11">
    <location>
        <begin position="3"/>
        <end position="363"/>
    </location>
</feature>
<evidence type="ECO:0000256" key="9">
    <source>
        <dbReference type="ARBA" id="ARBA00050776"/>
    </source>
</evidence>
<evidence type="ECO:0000256" key="8">
    <source>
        <dbReference type="ARBA" id="ARBA00023014"/>
    </source>
</evidence>
<evidence type="ECO:0000256" key="7">
    <source>
        <dbReference type="ARBA" id="ARBA00023004"/>
    </source>
</evidence>
<dbReference type="Proteomes" id="UP001519306">
    <property type="component" value="Unassembled WGS sequence"/>
</dbReference>
<keyword evidence="8" id="KW-0411">Iron-sulfur</keyword>
<evidence type="ECO:0000256" key="4">
    <source>
        <dbReference type="ARBA" id="ARBA00022679"/>
    </source>
</evidence>
<keyword evidence="7" id="KW-0408">Iron</keyword>
<dbReference type="InterPro" id="IPR016454">
    <property type="entry name" value="Cysteine_dSase"/>
</dbReference>
<dbReference type="PIRSF" id="PIRSF005572">
    <property type="entry name" value="NifS"/>
    <property type="match status" value="1"/>
</dbReference>
<dbReference type="EC" id="2.8.1.7" evidence="3"/>
<dbReference type="InterPro" id="IPR020578">
    <property type="entry name" value="Aminotrans_V_PyrdxlP_BS"/>
</dbReference>
<dbReference type="GO" id="GO:0031071">
    <property type="term" value="F:cysteine desulfurase activity"/>
    <property type="evidence" value="ECO:0007669"/>
    <property type="project" value="UniProtKB-EC"/>
</dbReference>
<name>A0ABS4KC23_9FIRM</name>
<keyword evidence="4 12" id="KW-0808">Transferase</keyword>
<comment type="cofactor">
    <cofactor evidence="1 10">
        <name>pyridoxal 5'-phosphate</name>
        <dbReference type="ChEBI" id="CHEBI:597326"/>
    </cofactor>
</comment>
<proteinExistence type="inferred from homology"/>
<dbReference type="PANTHER" id="PTHR11601">
    <property type="entry name" value="CYSTEINE DESULFURYLASE FAMILY MEMBER"/>
    <property type="match status" value="1"/>
</dbReference>
<dbReference type="InterPro" id="IPR015424">
    <property type="entry name" value="PyrdxlP-dep_Trfase"/>
</dbReference>
<gene>
    <name evidence="12" type="ORF">J2Z71_000849</name>
</gene>
<keyword evidence="6" id="KW-0663">Pyridoxal phosphate</keyword>
<evidence type="ECO:0000256" key="3">
    <source>
        <dbReference type="ARBA" id="ARBA00012239"/>
    </source>
</evidence>
<comment type="catalytic activity">
    <reaction evidence="9">
        <text>(sulfur carrier)-H + L-cysteine = (sulfur carrier)-SH + L-alanine</text>
        <dbReference type="Rhea" id="RHEA:43892"/>
        <dbReference type="Rhea" id="RHEA-COMP:14737"/>
        <dbReference type="Rhea" id="RHEA-COMP:14739"/>
        <dbReference type="ChEBI" id="CHEBI:29917"/>
        <dbReference type="ChEBI" id="CHEBI:35235"/>
        <dbReference type="ChEBI" id="CHEBI:57972"/>
        <dbReference type="ChEBI" id="CHEBI:64428"/>
        <dbReference type="EC" id="2.8.1.7"/>
    </reaction>
</comment>
<reference evidence="12 13" key="1">
    <citation type="submission" date="2021-03" db="EMBL/GenBank/DDBJ databases">
        <title>Genomic Encyclopedia of Type Strains, Phase IV (KMG-IV): sequencing the most valuable type-strain genomes for metagenomic binning, comparative biology and taxonomic classification.</title>
        <authorList>
            <person name="Goeker M."/>
        </authorList>
    </citation>
    <scope>NUCLEOTIDE SEQUENCE [LARGE SCALE GENOMIC DNA]</scope>
    <source>
        <strain evidence="12 13">DSM 27563</strain>
    </source>
</reference>
<dbReference type="EMBL" id="JAGGLJ010000006">
    <property type="protein sequence ID" value="MBP2025319.1"/>
    <property type="molecule type" value="Genomic_DNA"/>
</dbReference>
<evidence type="ECO:0000259" key="11">
    <source>
        <dbReference type="Pfam" id="PF00266"/>
    </source>
</evidence>
<protein>
    <recommendedName>
        <fullName evidence="3">cysteine desulfurase</fullName>
        <ecNumber evidence="3">2.8.1.7</ecNumber>
    </recommendedName>
</protein>
<dbReference type="PANTHER" id="PTHR11601:SF34">
    <property type="entry name" value="CYSTEINE DESULFURASE"/>
    <property type="match status" value="1"/>
</dbReference>
<dbReference type="InterPro" id="IPR015422">
    <property type="entry name" value="PyrdxlP-dep_Trfase_small"/>
</dbReference>
<dbReference type="InterPro" id="IPR000192">
    <property type="entry name" value="Aminotrans_V_dom"/>
</dbReference>
<evidence type="ECO:0000256" key="10">
    <source>
        <dbReference type="RuleBase" id="RU004504"/>
    </source>
</evidence>
<evidence type="ECO:0000256" key="2">
    <source>
        <dbReference type="ARBA" id="ARBA00006490"/>
    </source>
</evidence>